<feature type="chain" id="PRO_5041701932" description="Secreted protein" evidence="1">
    <location>
        <begin position="21"/>
        <end position="227"/>
    </location>
</feature>
<dbReference type="AlphaFoldDB" id="A0AA88HQY7"/>
<dbReference type="Proteomes" id="UP001187531">
    <property type="component" value="Unassembled WGS sequence"/>
</dbReference>
<accession>A0AA88HQY7</accession>
<evidence type="ECO:0000256" key="1">
    <source>
        <dbReference type="SAM" id="SignalP"/>
    </source>
</evidence>
<keyword evidence="1" id="KW-0732">Signal</keyword>
<keyword evidence="3" id="KW-1185">Reference proteome</keyword>
<organism evidence="2 3">
    <name type="scientific">Artemia franciscana</name>
    <name type="common">Brine shrimp</name>
    <name type="synonym">Artemia sanfranciscana</name>
    <dbReference type="NCBI Taxonomy" id="6661"/>
    <lineage>
        <taxon>Eukaryota</taxon>
        <taxon>Metazoa</taxon>
        <taxon>Ecdysozoa</taxon>
        <taxon>Arthropoda</taxon>
        <taxon>Crustacea</taxon>
        <taxon>Branchiopoda</taxon>
        <taxon>Anostraca</taxon>
        <taxon>Artemiidae</taxon>
        <taxon>Artemia</taxon>
    </lineage>
</organism>
<name>A0AA88HQY7_ARTSF</name>
<evidence type="ECO:0000313" key="2">
    <source>
        <dbReference type="EMBL" id="KAK2713583.1"/>
    </source>
</evidence>
<evidence type="ECO:0008006" key="4">
    <source>
        <dbReference type="Google" id="ProtNLM"/>
    </source>
</evidence>
<comment type="caution">
    <text evidence="2">The sequence shown here is derived from an EMBL/GenBank/DDBJ whole genome shotgun (WGS) entry which is preliminary data.</text>
</comment>
<feature type="signal peptide" evidence="1">
    <location>
        <begin position="1"/>
        <end position="20"/>
    </location>
</feature>
<dbReference type="EMBL" id="JAVRJZ010000014">
    <property type="protein sequence ID" value="KAK2713583.1"/>
    <property type="molecule type" value="Genomic_DNA"/>
</dbReference>
<gene>
    <name evidence="2" type="ORF">QYM36_009458</name>
</gene>
<proteinExistence type="predicted"/>
<protein>
    <recommendedName>
        <fullName evidence="4">Secreted protein</fullName>
    </recommendedName>
</protein>
<reference evidence="2" key="1">
    <citation type="submission" date="2023-07" db="EMBL/GenBank/DDBJ databases">
        <title>Chromosome-level genome assembly of Artemia franciscana.</title>
        <authorList>
            <person name="Jo E."/>
        </authorList>
    </citation>
    <scope>NUCLEOTIDE SEQUENCE</scope>
    <source>
        <tissue evidence="2">Whole body</tissue>
    </source>
</reference>
<sequence>MFWKSSIVLLFFFFIGHIQGQDSNDPCEPYLADNCFTDVSANLVCQMSKTKDSSCARRNVTDLCVGIEDALRCTSDVIDTDCKFGEGREKFDAWLQGLRAVYYSLCGIDKSILTNLVGNPHCWSIISFLACTQRTVEIDHVNDLLNYSLDLKECNRLLVATATCNVKATSPDIRCAPITEQLSEVLHTFFSATNCGTICPKSSASAVQISAFVLILSILLKMCNTRN</sequence>
<evidence type="ECO:0000313" key="3">
    <source>
        <dbReference type="Proteomes" id="UP001187531"/>
    </source>
</evidence>